<dbReference type="EMBL" id="JBHSUB010000006">
    <property type="protein sequence ID" value="MFC6377294.1"/>
    <property type="molecule type" value="Genomic_DNA"/>
</dbReference>
<accession>A0ABW1VUB0</accession>
<evidence type="ECO:0000256" key="5">
    <source>
        <dbReference type="ARBA" id="ARBA00022692"/>
    </source>
</evidence>
<feature type="domain" description="ABC transmembrane type-1" evidence="9">
    <location>
        <begin position="315"/>
        <end position="500"/>
    </location>
</feature>
<keyword evidence="7 8" id="KW-0472">Membrane</keyword>
<reference evidence="11" key="1">
    <citation type="journal article" date="2019" name="Int. J. Syst. Evol. Microbiol.">
        <title>The Global Catalogue of Microorganisms (GCM) 10K type strain sequencing project: providing services to taxonomists for standard genome sequencing and annotation.</title>
        <authorList>
            <consortium name="The Broad Institute Genomics Platform"/>
            <consortium name="The Broad Institute Genome Sequencing Center for Infectious Disease"/>
            <person name="Wu L."/>
            <person name="Ma J."/>
        </authorList>
    </citation>
    <scope>NUCLEOTIDE SEQUENCE [LARGE SCALE GENOMIC DNA]</scope>
    <source>
        <strain evidence="11">CGMCC 1.18518</strain>
    </source>
</reference>
<proteinExistence type="inferred from homology"/>
<sequence length="513" mass="56522">MMQIKQHLLKQGCRWLLPLGLLVCWWQTSLHGWMSQQILPDPAVILQTARDFIPGDLLSELPISLYRLALGLAGGITAGIILGVAFGLNGRVSRLILPLFTTLVQIPTLAWIPLLMLWLGIGEALKLTILIKAVSVPVALYTCTGIRQISPKLSEMAKILHLSRRMTLKRLVLPALFPYVMTGVRLALSQGWVTLMAVELLASSEGIGYLLVESRQLFMMDQVYICIAVIGVLGYAGEKLLLLLSHRWIRWPSGISGAVTQPAVPVVDPYGWILPVLLIGGWQWASASGWLNSVFFPAPRVVIRTLITGLQDGPLAQDLGVSIMRMLRGFFLGALAGVLCGLLSGNNAWLDRIFTPFFSALRSVAIFAWLPLITAWFGLGESARTVFIALSAFFPMFLAIRQGMSQLPITLIETGRVLRLSIPSRLRLLILPGMLPDLFTGVRLGLMHAWVGTLGAEYFISSDHGLGSMMMRAQQLLAADRVMSGIILIALVAALISFIINRAERQLSRWRYQ</sequence>
<keyword evidence="4" id="KW-0997">Cell inner membrane</keyword>
<comment type="subcellular location">
    <subcellularLocation>
        <location evidence="1">Cell inner membrane</location>
        <topology evidence="1">Multi-pass membrane protein</topology>
    </subcellularLocation>
    <subcellularLocation>
        <location evidence="8">Cell membrane</location>
        <topology evidence="8">Multi-pass membrane protein</topology>
    </subcellularLocation>
</comment>
<dbReference type="InterPro" id="IPR000515">
    <property type="entry name" value="MetI-like"/>
</dbReference>
<keyword evidence="6 8" id="KW-1133">Transmembrane helix</keyword>
<feature type="transmembrane region" description="Helical" evidence="8">
    <location>
        <begin position="438"/>
        <end position="460"/>
    </location>
</feature>
<keyword evidence="11" id="KW-1185">Reference proteome</keyword>
<feature type="domain" description="ABC transmembrane type-1" evidence="9">
    <location>
        <begin position="57"/>
        <end position="245"/>
    </location>
</feature>
<dbReference type="RefSeq" id="WP_385946640.1">
    <property type="nucleotide sequence ID" value="NZ_JBHSUB010000006.1"/>
</dbReference>
<dbReference type="Proteomes" id="UP001596230">
    <property type="component" value="Unassembled WGS sequence"/>
</dbReference>
<evidence type="ECO:0000256" key="6">
    <source>
        <dbReference type="ARBA" id="ARBA00022989"/>
    </source>
</evidence>
<feature type="transmembrane region" description="Helical" evidence="8">
    <location>
        <begin position="65"/>
        <end position="88"/>
    </location>
</feature>
<keyword evidence="2 8" id="KW-0813">Transport</keyword>
<dbReference type="Pfam" id="PF00528">
    <property type="entry name" value="BPD_transp_1"/>
    <property type="match status" value="2"/>
</dbReference>
<evidence type="ECO:0000259" key="9">
    <source>
        <dbReference type="PROSITE" id="PS50928"/>
    </source>
</evidence>
<dbReference type="InterPro" id="IPR035906">
    <property type="entry name" value="MetI-like_sf"/>
</dbReference>
<comment type="similarity">
    <text evidence="8">Belongs to the binding-protein-dependent transport system permease family.</text>
</comment>
<keyword evidence="3" id="KW-1003">Cell membrane</keyword>
<name>A0ABW1VUB0_9GAMM</name>
<evidence type="ECO:0000256" key="7">
    <source>
        <dbReference type="ARBA" id="ARBA00023136"/>
    </source>
</evidence>
<dbReference type="PANTHER" id="PTHR30151">
    <property type="entry name" value="ALKANE SULFONATE ABC TRANSPORTER-RELATED, MEMBRANE SUBUNIT"/>
    <property type="match status" value="1"/>
</dbReference>
<evidence type="ECO:0000313" key="10">
    <source>
        <dbReference type="EMBL" id="MFC6377294.1"/>
    </source>
</evidence>
<protein>
    <submittedName>
        <fullName evidence="10">ABC transporter permease</fullName>
    </submittedName>
</protein>
<evidence type="ECO:0000256" key="3">
    <source>
        <dbReference type="ARBA" id="ARBA00022475"/>
    </source>
</evidence>
<dbReference type="Gene3D" id="1.10.3720.10">
    <property type="entry name" value="MetI-like"/>
    <property type="match status" value="2"/>
</dbReference>
<dbReference type="CDD" id="cd06261">
    <property type="entry name" value="TM_PBP2"/>
    <property type="match status" value="2"/>
</dbReference>
<evidence type="ECO:0000256" key="2">
    <source>
        <dbReference type="ARBA" id="ARBA00022448"/>
    </source>
</evidence>
<organism evidence="10 11">
    <name type="scientific">Tatumella terrea</name>
    <dbReference type="NCBI Taxonomy" id="419007"/>
    <lineage>
        <taxon>Bacteria</taxon>
        <taxon>Pseudomonadati</taxon>
        <taxon>Pseudomonadota</taxon>
        <taxon>Gammaproteobacteria</taxon>
        <taxon>Enterobacterales</taxon>
        <taxon>Erwiniaceae</taxon>
        <taxon>Tatumella</taxon>
    </lineage>
</organism>
<keyword evidence="5 8" id="KW-0812">Transmembrane</keyword>
<feature type="transmembrane region" description="Helical" evidence="8">
    <location>
        <begin position="95"/>
        <end position="121"/>
    </location>
</feature>
<feature type="transmembrane region" description="Helical" evidence="8">
    <location>
        <begin position="481"/>
        <end position="500"/>
    </location>
</feature>
<evidence type="ECO:0000256" key="4">
    <source>
        <dbReference type="ARBA" id="ARBA00022519"/>
    </source>
</evidence>
<feature type="transmembrane region" description="Helical" evidence="8">
    <location>
        <begin position="167"/>
        <end position="186"/>
    </location>
</feature>
<feature type="transmembrane region" description="Helical" evidence="8">
    <location>
        <begin position="327"/>
        <end position="345"/>
    </location>
</feature>
<feature type="transmembrane region" description="Helical" evidence="8">
    <location>
        <begin position="269"/>
        <end position="291"/>
    </location>
</feature>
<feature type="transmembrane region" description="Helical" evidence="8">
    <location>
        <begin position="12"/>
        <end position="28"/>
    </location>
</feature>
<comment type="caution">
    <text evidence="10">The sequence shown here is derived from an EMBL/GenBank/DDBJ whole genome shotgun (WGS) entry which is preliminary data.</text>
</comment>
<dbReference type="PROSITE" id="PS50928">
    <property type="entry name" value="ABC_TM1"/>
    <property type="match status" value="2"/>
</dbReference>
<evidence type="ECO:0000256" key="8">
    <source>
        <dbReference type="RuleBase" id="RU363032"/>
    </source>
</evidence>
<feature type="transmembrane region" description="Helical" evidence="8">
    <location>
        <begin position="386"/>
        <end position="404"/>
    </location>
</feature>
<feature type="transmembrane region" description="Helical" evidence="8">
    <location>
        <begin position="224"/>
        <end position="249"/>
    </location>
</feature>
<gene>
    <name evidence="10" type="ORF">ACFP9W_04165</name>
</gene>
<feature type="transmembrane region" description="Helical" evidence="8">
    <location>
        <begin position="357"/>
        <end position="379"/>
    </location>
</feature>
<dbReference type="SUPFAM" id="SSF161098">
    <property type="entry name" value="MetI-like"/>
    <property type="match status" value="2"/>
</dbReference>
<feature type="transmembrane region" description="Helical" evidence="8">
    <location>
        <begin position="127"/>
        <end position="146"/>
    </location>
</feature>
<evidence type="ECO:0000256" key="1">
    <source>
        <dbReference type="ARBA" id="ARBA00004429"/>
    </source>
</evidence>
<evidence type="ECO:0000313" key="11">
    <source>
        <dbReference type="Proteomes" id="UP001596230"/>
    </source>
</evidence>
<dbReference type="PANTHER" id="PTHR30151:SF38">
    <property type="entry name" value="ALIPHATIC SULFONATES TRANSPORT PERMEASE PROTEIN SSUC-RELATED"/>
    <property type="match status" value="1"/>
</dbReference>